<protein>
    <recommendedName>
        <fullName evidence="2">Outer membrane protein beta-barrel domain-containing protein</fullName>
    </recommendedName>
</protein>
<dbReference type="Pfam" id="PF13568">
    <property type="entry name" value="OMP_b-brl_2"/>
    <property type="match status" value="1"/>
</dbReference>
<feature type="chain" id="PRO_5043015176" description="Outer membrane protein beta-barrel domain-containing protein" evidence="1">
    <location>
        <begin position="22"/>
        <end position="244"/>
    </location>
</feature>
<dbReference type="EMBL" id="BQKE01000001">
    <property type="protein sequence ID" value="GJM59533.1"/>
    <property type="molecule type" value="Genomic_DNA"/>
</dbReference>
<keyword evidence="4" id="KW-1185">Reference proteome</keyword>
<dbReference type="Proteomes" id="UP001310022">
    <property type="component" value="Unassembled WGS sequence"/>
</dbReference>
<organism evidence="3 4">
    <name type="scientific">Persicobacter diffluens</name>
    <dbReference type="NCBI Taxonomy" id="981"/>
    <lineage>
        <taxon>Bacteria</taxon>
        <taxon>Pseudomonadati</taxon>
        <taxon>Bacteroidota</taxon>
        <taxon>Cytophagia</taxon>
        <taxon>Cytophagales</taxon>
        <taxon>Persicobacteraceae</taxon>
        <taxon>Persicobacter</taxon>
    </lineage>
</organism>
<keyword evidence="1" id="KW-0732">Signal</keyword>
<evidence type="ECO:0000313" key="3">
    <source>
        <dbReference type="EMBL" id="GJM59533.1"/>
    </source>
</evidence>
<dbReference type="AlphaFoldDB" id="A0AAN5AK47"/>
<evidence type="ECO:0000256" key="1">
    <source>
        <dbReference type="SAM" id="SignalP"/>
    </source>
</evidence>
<name>A0AAN5AK47_9BACT</name>
<dbReference type="InterPro" id="IPR025665">
    <property type="entry name" value="Beta-barrel_OMP_2"/>
</dbReference>
<proteinExistence type="predicted"/>
<reference evidence="3 4" key="1">
    <citation type="submission" date="2021-12" db="EMBL/GenBank/DDBJ databases">
        <title>Genome sequencing of bacteria with rrn-lacking chromosome and rrn-plasmid.</title>
        <authorList>
            <person name="Anda M."/>
            <person name="Iwasaki W."/>
        </authorList>
    </citation>
    <scope>NUCLEOTIDE SEQUENCE [LARGE SCALE GENOMIC DNA]</scope>
    <source>
        <strain evidence="3 4">NBRC 15940</strain>
    </source>
</reference>
<dbReference type="RefSeq" id="WP_338235563.1">
    <property type="nucleotide sequence ID" value="NZ_BQKE01000001.1"/>
</dbReference>
<gene>
    <name evidence="3" type="ORF">PEDI_00850</name>
</gene>
<accession>A0AAN5AK47</accession>
<evidence type="ECO:0000313" key="4">
    <source>
        <dbReference type="Proteomes" id="UP001310022"/>
    </source>
</evidence>
<feature type="domain" description="Outer membrane protein beta-barrel" evidence="2">
    <location>
        <begin position="21"/>
        <end position="202"/>
    </location>
</feature>
<sequence length="244" mass="27586">MRFYKYFLLSCFIFCLGELKAQQFIGVRGAGAVSSVGYTNNVETNQTLFTTFIPAYSGGVFYRLYTSPNAGLQIGLDYSKKGFAERVPESRKIGDNPQTESIAADYTYLEVPLMSSFYVFKGSTKVVINLGPYFAYQLSNVQKVIDVETGNIISEEQIEYDDFRDNRFDLGIRAEIGMLQSFGQSSVELTGIFSVGLKNIINPDYPGAPYGTLNIFAGVQMAYLFQFDMFKERFPFVDRRKKMK</sequence>
<feature type="signal peptide" evidence="1">
    <location>
        <begin position="1"/>
        <end position="21"/>
    </location>
</feature>
<comment type="caution">
    <text evidence="3">The sequence shown here is derived from an EMBL/GenBank/DDBJ whole genome shotgun (WGS) entry which is preliminary data.</text>
</comment>
<evidence type="ECO:0000259" key="2">
    <source>
        <dbReference type="Pfam" id="PF13568"/>
    </source>
</evidence>